<proteinExistence type="predicted"/>
<evidence type="ECO:0000259" key="1">
    <source>
        <dbReference type="Pfam" id="PF07992"/>
    </source>
</evidence>
<dbReference type="Proteomes" id="UP000198900">
    <property type="component" value="Unassembled WGS sequence"/>
</dbReference>
<dbReference type="RefSeq" id="WP_091790390.1">
    <property type="nucleotide sequence ID" value="NZ_FNDI01000053.1"/>
</dbReference>
<comment type="caution">
    <text evidence="2">The sequence shown here is derived from an EMBL/GenBank/DDBJ whole genome shotgun (WGS) entry which is preliminary data.</text>
</comment>
<organism evidence="2 3">
    <name type="scientific">Paraburkholderia steynii</name>
    <dbReference type="NCBI Taxonomy" id="1245441"/>
    <lineage>
        <taxon>Bacteria</taxon>
        <taxon>Pseudomonadati</taxon>
        <taxon>Pseudomonadota</taxon>
        <taxon>Betaproteobacteria</taxon>
        <taxon>Burkholderiales</taxon>
        <taxon>Burkholderiaceae</taxon>
        <taxon>Paraburkholderia</taxon>
    </lineage>
</organism>
<dbReference type="PRINTS" id="PR00368">
    <property type="entry name" value="FADPNR"/>
</dbReference>
<protein>
    <recommendedName>
        <fullName evidence="1">FAD/NAD(P)-binding domain-containing protein</fullName>
    </recommendedName>
</protein>
<dbReference type="InterPro" id="IPR023753">
    <property type="entry name" value="FAD/NAD-binding_dom"/>
</dbReference>
<dbReference type="AlphaFoldDB" id="A0A7Z7BKP5"/>
<gene>
    <name evidence="2" type="ORF">SAMN04487926_1538</name>
</gene>
<feature type="domain" description="FAD/NAD(P)-binding" evidence="1">
    <location>
        <begin position="44"/>
        <end position="93"/>
    </location>
</feature>
<dbReference type="SUPFAM" id="SSF51905">
    <property type="entry name" value="FAD/NAD(P)-binding domain"/>
    <property type="match status" value="1"/>
</dbReference>
<dbReference type="InterPro" id="IPR036188">
    <property type="entry name" value="FAD/NAD-bd_sf"/>
</dbReference>
<dbReference type="Pfam" id="PF07992">
    <property type="entry name" value="Pyr_redox_2"/>
    <property type="match status" value="1"/>
</dbReference>
<keyword evidence="3" id="KW-1185">Reference proteome</keyword>
<dbReference type="EMBL" id="FNDI01000053">
    <property type="protein sequence ID" value="SDJ46944.1"/>
    <property type="molecule type" value="Genomic_DNA"/>
</dbReference>
<reference evidence="2" key="1">
    <citation type="submission" date="2016-10" db="EMBL/GenBank/DDBJ databases">
        <authorList>
            <person name="Varghese N."/>
            <person name="Submissions S."/>
        </authorList>
    </citation>
    <scope>NUCLEOTIDE SEQUENCE [LARGE SCALE GENOMIC DNA]</scope>
    <source>
        <strain evidence="2">YR281</strain>
    </source>
</reference>
<accession>A0A7Z7BKP5</accession>
<dbReference type="Gene3D" id="3.50.50.60">
    <property type="entry name" value="FAD/NAD(P)-binding domain"/>
    <property type="match status" value="1"/>
</dbReference>
<dbReference type="GO" id="GO:0016491">
    <property type="term" value="F:oxidoreductase activity"/>
    <property type="evidence" value="ECO:0007669"/>
    <property type="project" value="InterPro"/>
</dbReference>
<name>A0A7Z7BKP5_9BURK</name>
<evidence type="ECO:0000313" key="3">
    <source>
        <dbReference type="Proteomes" id="UP000198900"/>
    </source>
</evidence>
<evidence type="ECO:0000313" key="2">
    <source>
        <dbReference type="EMBL" id="SDJ46944.1"/>
    </source>
</evidence>
<sequence length="494" mass="54310">MAANQVLAYHEAGERIYNLTGLRTGSVRDQMLRAILLTESLVQDSREISEKKDSGLLVIGAGVAGVTCALIAAKLNVQVTLVEIKPKAFTTLQRAQFRRIDPFEYDWPQPDHHRAFPTSFPIHNLFPLRYDGGSAAKVARDWQADFDNLLKNCNQPKGRPGHLSFIAGLDGRNFKFTTFSTSFGNRIEVSGIWDPKNPATQARPFGAVIICAGFSKERTFDEKKRYKFSGPGFWTHNEGLDQANFGMKHGPAGPYPRILISGGGDGAMQDLQRAATGKFGKPLLDDLISCLGTVSKAAVQVACLLADDRAKRAYAWKASSGQAKDIPIEMREWHRAYERIVDNVISDYATQQGLDDDAALKSLAPHILKQDIHQAPNAEIVWAVFEGHTGFAYALNRFLAIFLVRILDTIRPGAESLRTSTEIVDIKPLKGYSHPCGSKKSCHGVPHAVTFANASQPETFDVIILRHGLFPNPIPSLPAGPSIPEQLAPYDLPN</sequence>